<organism evidence="2 3">
    <name type="scientific">Brassica campestris</name>
    <name type="common">Field mustard</name>
    <dbReference type="NCBI Taxonomy" id="3711"/>
    <lineage>
        <taxon>Eukaryota</taxon>
        <taxon>Viridiplantae</taxon>
        <taxon>Streptophyta</taxon>
        <taxon>Embryophyta</taxon>
        <taxon>Tracheophyta</taxon>
        <taxon>Spermatophyta</taxon>
        <taxon>Magnoliopsida</taxon>
        <taxon>eudicotyledons</taxon>
        <taxon>Gunneridae</taxon>
        <taxon>Pentapetalae</taxon>
        <taxon>rosids</taxon>
        <taxon>malvids</taxon>
        <taxon>Brassicales</taxon>
        <taxon>Brassicaceae</taxon>
        <taxon>Brassiceae</taxon>
        <taxon>Brassica</taxon>
    </lineage>
</organism>
<dbReference type="Proteomes" id="UP000264353">
    <property type="component" value="Chromosome A5"/>
</dbReference>
<evidence type="ECO:0000313" key="2">
    <source>
        <dbReference type="EMBL" id="RID64657.1"/>
    </source>
</evidence>
<proteinExistence type="predicted"/>
<protein>
    <submittedName>
        <fullName evidence="2">Uncharacterized protein</fullName>
    </submittedName>
</protein>
<sequence length="95" mass="10715">MPPSNLRAVVAQMYRSGSRNLSSSPLGEATRGLKSRDSSLVPRKKNPSVLPWVVAGYTVSFVRSRMNVLRRQRMLDKQIESNNLLREQVMKADSL</sequence>
<reference evidence="2 3" key="1">
    <citation type="submission" date="2018-06" db="EMBL/GenBank/DDBJ databases">
        <title>WGS assembly of Brassica rapa FPsc.</title>
        <authorList>
            <person name="Bowman J."/>
            <person name="Kohchi T."/>
            <person name="Yamato K."/>
            <person name="Jenkins J."/>
            <person name="Shu S."/>
            <person name="Ishizaki K."/>
            <person name="Yamaoka S."/>
            <person name="Nishihama R."/>
            <person name="Nakamura Y."/>
            <person name="Berger F."/>
            <person name="Adam C."/>
            <person name="Aki S."/>
            <person name="Althoff F."/>
            <person name="Araki T."/>
            <person name="Arteaga-Vazquez M."/>
            <person name="Balasubrmanian S."/>
            <person name="Bauer D."/>
            <person name="Boehm C."/>
            <person name="Briginshaw L."/>
            <person name="Caballero-Perez J."/>
            <person name="Catarino B."/>
            <person name="Chen F."/>
            <person name="Chiyoda S."/>
            <person name="Chovatia M."/>
            <person name="Davies K."/>
            <person name="Delmans M."/>
            <person name="Demura T."/>
            <person name="Dierschke T."/>
            <person name="Dolan L."/>
            <person name="Dorantes-Acosta A."/>
            <person name="Eklund D."/>
            <person name="Florent S."/>
            <person name="Flores-Sandoval E."/>
            <person name="Fujiyama A."/>
            <person name="Fukuzawa H."/>
            <person name="Galik B."/>
            <person name="Grimanelli D."/>
            <person name="Grimwood J."/>
            <person name="Grossniklaus U."/>
            <person name="Hamada T."/>
            <person name="Haseloff J."/>
            <person name="Hetherington A."/>
            <person name="Higo A."/>
            <person name="Hirakawa Y."/>
            <person name="Hundley H."/>
            <person name="Ikeda Y."/>
            <person name="Inoue K."/>
            <person name="Inoue S."/>
            <person name="Ishida S."/>
            <person name="Jia Q."/>
            <person name="Kakita M."/>
            <person name="Kanazawa T."/>
            <person name="Kawai Y."/>
            <person name="Kawashima T."/>
            <person name="Kennedy M."/>
            <person name="Kinose K."/>
            <person name="Kinoshita T."/>
            <person name="Kohara Y."/>
            <person name="Koide E."/>
            <person name="Komatsu K."/>
            <person name="Kopischke S."/>
            <person name="Kubo M."/>
            <person name="Kyozuka J."/>
            <person name="Lagercrantz U."/>
            <person name="Lin S."/>
            <person name="Lindquist E."/>
            <person name="Lipzen A."/>
            <person name="Lu C."/>
            <person name="Luna E."/>
            <person name="Martienssen R."/>
            <person name="Minamino N."/>
            <person name="Mizutani M."/>
            <person name="Mizutani M."/>
            <person name="Mochizuki N."/>
            <person name="Monte I."/>
            <person name="Mosher R."/>
            <person name="Nagasaki H."/>
            <person name="Nakagami H."/>
            <person name="Naramoto S."/>
            <person name="Nishitani K."/>
            <person name="Ohtani M."/>
            <person name="Okamoto T."/>
            <person name="Okumura M."/>
            <person name="Phillips J."/>
            <person name="Pollak B."/>
            <person name="Reinders A."/>
            <person name="Roevekamp M."/>
            <person name="Sano R."/>
            <person name="Sawa S."/>
            <person name="Schmid M."/>
            <person name="Shirakawa M."/>
            <person name="Solano R."/>
            <person name="Spunde A."/>
            <person name="Suetsugu N."/>
            <person name="Sugano S."/>
            <person name="Sugiyama A."/>
            <person name="Sun R."/>
            <person name="Suzuki Y."/>
            <person name="Takenaka M."/>
            <person name="Takezawa D."/>
            <person name="Tomogane H."/>
            <person name="Tsuzuki M."/>
            <person name="Ueda T."/>
            <person name="Umeda M."/>
            <person name="Ward J."/>
            <person name="Watanabe Y."/>
            <person name="Yazaki K."/>
            <person name="Yokoyama R."/>
            <person name="Yoshitake Y."/>
            <person name="Yotsui I."/>
            <person name="Zachgo S."/>
            <person name="Schmutz J."/>
        </authorList>
    </citation>
    <scope>NUCLEOTIDE SEQUENCE [LARGE SCALE GENOMIC DNA]</scope>
    <source>
        <strain evidence="3">cv. B-3</strain>
    </source>
</reference>
<evidence type="ECO:0000313" key="3">
    <source>
        <dbReference type="Proteomes" id="UP000264353"/>
    </source>
</evidence>
<evidence type="ECO:0000256" key="1">
    <source>
        <dbReference type="SAM" id="MobiDB-lite"/>
    </source>
</evidence>
<feature type="region of interest" description="Disordered" evidence="1">
    <location>
        <begin position="17"/>
        <end position="44"/>
    </location>
</feature>
<accession>A0A397ZG84</accession>
<dbReference type="EMBL" id="CM010632">
    <property type="protein sequence ID" value="RID64657.1"/>
    <property type="molecule type" value="Genomic_DNA"/>
</dbReference>
<name>A0A397ZG84_BRACM</name>
<gene>
    <name evidence="2" type="ORF">BRARA_E03577</name>
</gene>
<dbReference type="AlphaFoldDB" id="A0A397ZG84"/>